<keyword evidence="10" id="KW-1185">Reference proteome</keyword>
<dbReference type="AlphaFoldDB" id="A0A563VNS1"/>
<feature type="domain" description="Four-carbon acid sugar kinase nucleotide binding" evidence="8">
    <location>
        <begin position="268"/>
        <end position="430"/>
    </location>
</feature>
<evidence type="ECO:0000313" key="9">
    <source>
        <dbReference type="EMBL" id="VEP13017.1"/>
    </source>
</evidence>
<dbReference type="SUPFAM" id="SSF142764">
    <property type="entry name" value="YgbK-like"/>
    <property type="match status" value="1"/>
</dbReference>
<dbReference type="Gene3D" id="3.40.50.10840">
    <property type="entry name" value="Putative sugar-binding, N-terminal domain"/>
    <property type="match status" value="1"/>
</dbReference>
<feature type="domain" description="Four-carbon acid sugar kinase N-terminal" evidence="7">
    <location>
        <begin position="8"/>
        <end position="243"/>
    </location>
</feature>
<evidence type="ECO:0000256" key="4">
    <source>
        <dbReference type="ARBA" id="ARBA00022777"/>
    </source>
</evidence>
<evidence type="ECO:0000256" key="6">
    <source>
        <dbReference type="ARBA" id="ARBA00023277"/>
    </source>
</evidence>
<evidence type="ECO:0000259" key="7">
    <source>
        <dbReference type="Pfam" id="PF07005"/>
    </source>
</evidence>
<organism evidence="9 10">
    <name type="scientific">Hyella patelloides LEGE 07179</name>
    <dbReference type="NCBI Taxonomy" id="945734"/>
    <lineage>
        <taxon>Bacteria</taxon>
        <taxon>Bacillati</taxon>
        <taxon>Cyanobacteriota</taxon>
        <taxon>Cyanophyceae</taxon>
        <taxon>Pleurocapsales</taxon>
        <taxon>Hyellaceae</taxon>
        <taxon>Hyella</taxon>
    </lineage>
</organism>
<dbReference type="InterPro" id="IPR037051">
    <property type="entry name" value="4-carb_acid_sugar_kinase_N_sf"/>
</dbReference>
<keyword evidence="6" id="KW-0119">Carbohydrate metabolism</keyword>
<keyword evidence="4" id="KW-0418">Kinase</keyword>
<dbReference type="Pfam" id="PF17042">
    <property type="entry name" value="NBD_C"/>
    <property type="match status" value="1"/>
</dbReference>
<keyword evidence="2" id="KW-0808">Transferase</keyword>
<dbReference type="RefSeq" id="WP_144871226.1">
    <property type="nucleotide sequence ID" value="NZ_LR213929.1"/>
</dbReference>
<dbReference type="InterPro" id="IPR042213">
    <property type="entry name" value="NBD_C_sf"/>
</dbReference>
<evidence type="ECO:0000313" key="10">
    <source>
        <dbReference type="Proteomes" id="UP000320055"/>
    </source>
</evidence>
<reference evidence="9 10" key="1">
    <citation type="submission" date="2019-01" db="EMBL/GenBank/DDBJ databases">
        <authorList>
            <person name="Brito A."/>
        </authorList>
    </citation>
    <scope>NUCLEOTIDE SEQUENCE [LARGE SCALE GENOMIC DNA]</scope>
    <source>
        <strain evidence="9">1</strain>
    </source>
</reference>
<evidence type="ECO:0000256" key="1">
    <source>
        <dbReference type="ARBA" id="ARBA00005715"/>
    </source>
</evidence>
<dbReference type="GO" id="GO:0005524">
    <property type="term" value="F:ATP binding"/>
    <property type="evidence" value="ECO:0007669"/>
    <property type="project" value="UniProtKB-KW"/>
</dbReference>
<protein>
    <submittedName>
        <fullName evidence="9">Type III effector Hrp-dependent outer</fullName>
    </submittedName>
</protein>
<keyword evidence="5" id="KW-0067">ATP-binding</keyword>
<dbReference type="Pfam" id="PF07005">
    <property type="entry name" value="SBD_N"/>
    <property type="match status" value="1"/>
</dbReference>
<proteinExistence type="inferred from homology"/>
<keyword evidence="3" id="KW-0547">Nucleotide-binding</keyword>
<name>A0A563VNS1_9CYAN</name>
<comment type="similarity">
    <text evidence="1">Belongs to the four-carbon acid sugar kinase family.</text>
</comment>
<dbReference type="OrthoDB" id="153193at2"/>
<evidence type="ECO:0000259" key="8">
    <source>
        <dbReference type="Pfam" id="PF17042"/>
    </source>
</evidence>
<accession>A0A563VNS1</accession>
<sequence length="445" mass="48917">MSKSQPKIIVLDDDPTGSQTVHSCLLLMQWDVETLKIGLRDKVPIFFVLTNTRAIAPEKARSIAQQVCRNLKQALAEEQITNFLVVSRSDSTLRGHYPIETDAIAEELGDFDAHFLTPAFFEGGRVTKDSVHYLLIDGTLTPVHETEFAQDSVFGYSYSYLPDYVAEKTQGKITADRVVTLQLSDLRSNDLPAKLLDLNNNQCVAVDGETQADFDLLAQAILDTSSQGKRFLFRSAASLLTSLAQLGEQPIAPDSMATYKPTNKPGIVLVGSHVSKTTRQLKQLLQESATTGIEVNVVRLRDNPQQRDSILQETLDSVLTAWQQGQTPVVYTSREELSFANIQQRLDFGVEVSNLLMDVVKGLPAEIGFLISKGGITSNDVLSNGLQLNTARLLGQIIPGVSVVKTAEDHHQFPNLPVVLFPGNVGSDRGLVDAWSRLTIFLANR</sequence>
<evidence type="ECO:0000256" key="2">
    <source>
        <dbReference type="ARBA" id="ARBA00022679"/>
    </source>
</evidence>
<dbReference type="InterPro" id="IPR031475">
    <property type="entry name" value="NBD_C"/>
</dbReference>
<dbReference type="GO" id="GO:0016301">
    <property type="term" value="F:kinase activity"/>
    <property type="evidence" value="ECO:0007669"/>
    <property type="project" value="UniProtKB-KW"/>
</dbReference>
<dbReference type="InterPro" id="IPR010737">
    <property type="entry name" value="4-carb_acid_sugar_kinase_N"/>
</dbReference>
<evidence type="ECO:0000256" key="3">
    <source>
        <dbReference type="ARBA" id="ARBA00022741"/>
    </source>
</evidence>
<gene>
    <name evidence="9" type="ORF">H1P_1790005</name>
</gene>
<dbReference type="EMBL" id="CAACVJ010000089">
    <property type="protein sequence ID" value="VEP13017.1"/>
    <property type="molecule type" value="Genomic_DNA"/>
</dbReference>
<dbReference type="Gene3D" id="3.40.980.20">
    <property type="entry name" value="Four-carbon acid sugar kinase, nucleotide binding domain"/>
    <property type="match status" value="1"/>
</dbReference>
<evidence type="ECO:0000256" key="5">
    <source>
        <dbReference type="ARBA" id="ARBA00022840"/>
    </source>
</evidence>
<dbReference type="Proteomes" id="UP000320055">
    <property type="component" value="Unassembled WGS sequence"/>
</dbReference>